<dbReference type="RefSeq" id="WP_252820021.1">
    <property type="nucleotide sequence ID" value="NZ_JAMXQS010000006.1"/>
</dbReference>
<protein>
    <recommendedName>
        <fullName evidence="3">Glycosyl transferase</fullName>
    </recommendedName>
</protein>
<evidence type="ECO:0000313" key="2">
    <source>
        <dbReference type="Proteomes" id="UP001205906"/>
    </source>
</evidence>
<keyword evidence="2" id="KW-1185">Reference proteome</keyword>
<sequence length="306" mass="34744">MTADPKPEDAKPERIRHKRHSAFFRWRMRRRIRGVLKSGAPEFARFRESLSGDLPSPGSDGVILAACNDYYYWHFAVTLVLSMERQNAKQRLHLHLCEPHALTLDHIAKLQARLTCVELSWTADPCLLAEGLRYRTVYYASSRFLIAPLILEQTGAPLLAIDVDGIAAKPVWPAFEAVRHDSDVALIQRPDEEKPTMKILASAVGFNQTERGTGFARDLGQSLAALLAMRPGYHVDQIAIHYLMTEPKYRDLRIAPVPQTLWDHDFDPDAVIWTAKGWSRKESGTFQRAKQEVDAAFPDLAYRAER</sequence>
<gene>
    <name evidence="1" type="ORF">NGM99_14330</name>
</gene>
<proteinExistence type="predicted"/>
<name>A0ABT1C7Z6_9HYPH</name>
<organism evidence="1 2">
    <name type="scientific">Mesorhizobium liriopis</name>
    <dbReference type="NCBI Taxonomy" id="2953882"/>
    <lineage>
        <taxon>Bacteria</taxon>
        <taxon>Pseudomonadati</taxon>
        <taxon>Pseudomonadota</taxon>
        <taxon>Alphaproteobacteria</taxon>
        <taxon>Hyphomicrobiales</taxon>
        <taxon>Phyllobacteriaceae</taxon>
        <taxon>Mesorhizobium</taxon>
    </lineage>
</organism>
<dbReference type="Proteomes" id="UP001205906">
    <property type="component" value="Unassembled WGS sequence"/>
</dbReference>
<reference evidence="1 2" key="1">
    <citation type="submission" date="2022-06" db="EMBL/GenBank/DDBJ databases">
        <title>Mesorhizobium sp. strain RP14 Genome sequencing and assembly.</title>
        <authorList>
            <person name="Kim I."/>
        </authorList>
    </citation>
    <scope>NUCLEOTIDE SEQUENCE [LARGE SCALE GENOMIC DNA]</scope>
    <source>
        <strain evidence="2">RP14(2022)</strain>
    </source>
</reference>
<dbReference type="EMBL" id="JAMXQS010000006">
    <property type="protein sequence ID" value="MCO6050957.1"/>
    <property type="molecule type" value="Genomic_DNA"/>
</dbReference>
<comment type="caution">
    <text evidence="1">The sequence shown here is derived from an EMBL/GenBank/DDBJ whole genome shotgun (WGS) entry which is preliminary data.</text>
</comment>
<evidence type="ECO:0008006" key="3">
    <source>
        <dbReference type="Google" id="ProtNLM"/>
    </source>
</evidence>
<evidence type="ECO:0000313" key="1">
    <source>
        <dbReference type="EMBL" id="MCO6050957.1"/>
    </source>
</evidence>
<accession>A0ABT1C7Z6</accession>